<feature type="chain" id="PRO_5041212766" evidence="2">
    <location>
        <begin position="21"/>
        <end position="76"/>
    </location>
</feature>
<feature type="signal peptide" evidence="2">
    <location>
        <begin position="1"/>
        <end position="20"/>
    </location>
</feature>
<keyword evidence="4" id="KW-1185">Reference proteome</keyword>
<evidence type="ECO:0000313" key="4">
    <source>
        <dbReference type="Proteomes" id="UP001174909"/>
    </source>
</evidence>
<keyword evidence="1" id="KW-0472">Membrane</keyword>
<comment type="caution">
    <text evidence="3">The sequence shown here is derived from an EMBL/GenBank/DDBJ whole genome shotgun (WGS) entry which is preliminary data.</text>
</comment>
<keyword evidence="1" id="KW-1133">Transmembrane helix</keyword>
<sequence>MTSRQAGLLLLALCLSLCKAANDGMNDDDDNVQIDPLNKLVLNPGVTGGVVVALAVITVLLAIVVYLPYPRVRREN</sequence>
<dbReference type="AlphaFoldDB" id="A0AA35RWE9"/>
<keyword evidence="2" id="KW-0732">Signal</keyword>
<evidence type="ECO:0000256" key="1">
    <source>
        <dbReference type="SAM" id="Phobius"/>
    </source>
</evidence>
<keyword evidence="1" id="KW-0812">Transmembrane</keyword>
<evidence type="ECO:0000313" key="3">
    <source>
        <dbReference type="EMBL" id="CAI8018499.1"/>
    </source>
</evidence>
<evidence type="ECO:0000256" key="2">
    <source>
        <dbReference type="SAM" id="SignalP"/>
    </source>
</evidence>
<feature type="transmembrane region" description="Helical" evidence="1">
    <location>
        <begin position="44"/>
        <end position="67"/>
    </location>
</feature>
<reference evidence="3" key="1">
    <citation type="submission" date="2023-03" db="EMBL/GenBank/DDBJ databases">
        <authorList>
            <person name="Steffen K."/>
            <person name="Cardenas P."/>
        </authorList>
    </citation>
    <scope>NUCLEOTIDE SEQUENCE</scope>
</reference>
<dbReference type="EMBL" id="CASHTH010001692">
    <property type="protein sequence ID" value="CAI8018499.1"/>
    <property type="molecule type" value="Genomic_DNA"/>
</dbReference>
<accession>A0AA35RWE9</accession>
<proteinExistence type="predicted"/>
<dbReference type="Proteomes" id="UP001174909">
    <property type="component" value="Unassembled WGS sequence"/>
</dbReference>
<organism evidence="3 4">
    <name type="scientific">Geodia barretti</name>
    <name type="common">Barrett's horny sponge</name>
    <dbReference type="NCBI Taxonomy" id="519541"/>
    <lineage>
        <taxon>Eukaryota</taxon>
        <taxon>Metazoa</taxon>
        <taxon>Porifera</taxon>
        <taxon>Demospongiae</taxon>
        <taxon>Heteroscleromorpha</taxon>
        <taxon>Tetractinellida</taxon>
        <taxon>Astrophorina</taxon>
        <taxon>Geodiidae</taxon>
        <taxon>Geodia</taxon>
    </lineage>
</organism>
<name>A0AA35RWE9_GEOBA</name>
<protein>
    <submittedName>
        <fullName evidence="3">Uncharacterized protein</fullName>
    </submittedName>
</protein>
<gene>
    <name evidence="3" type="ORF">GBAR_LOCUS11220</name>
</gene>